<comment type="subcellular location">
    <subcellularLocation>
        <location evidence="2 9">Membrane</location>
        <topology evidence="2 9">Multi-pass membrane protein</topology>
    </subcellularLocation>
</comment>
<dbReference type="STRING" id="2200.GCA_001571405_00290"/>
<evidence type="ECO:0000256" key="5">
    <source>
        <dbReference type="ARBA" id="ARBA00022592"/>
    </source>
</evidence>
<feature type="transmembrane region" description="Helical" evidence="9">
    <location>
        <begin position="161"/>
        <end position="185"/>
    </location>
</feature>
<dbReference type="GO" id="GO:0005315">
    <property type="term" value="F:phosphate transmembrane transporter activity"/>
    <property type="evidence" value="ECO:0007669"/>
    <property type="project" value="InterPro"/>
</dbReference>
<dbReference type="GO" id="GO:0035435">
    <property type="term" value="P:phosphate ion transmembrane transport"/>
    <property type="evidence" value="ECO:0007669"/>
    <property type="project" value="TreeGrafter"/>
</dbReference>
<dbReference type="GO" id="GO:0016020">
    <property type="term" value="C:membrane"/>
    <property type="evidence" value="ECO:0007669"/>
    <property type="project" value="UniProtKB-SubCell"/>
</dbReference>
<dbReference type="Pfam" id="PF01384">
    <property type="entry name" value="PHO4"/>
    <property type="match status" value="1"/>
</dbReference>
<gene>
    <name evidence="10" type="ORF">SAMN04488571_1037</name>
</gene>
<sequence length="393" mass="40320">MDIIIIGIALALLFNFANGLNDAANSIATIVATKALTPLQAVLLAGVFNLLGPLLFTTAIAATIGRGIVDSSFLTPTLILTALVGAVLWVLATSLLGIPVSSSHALIGGLLGAGIAGAGVGAVIWPSLTMIEQTAFYGIIGIILGAVAVGAFTHWRGEFKPWHLLLGGIIGVTVAIPLAIAAGLLHVSGILAVILFIVISPMLGFIVAFVFGIVVTCIFRNYAPWRVTGLFKNLQIFSGSLQAIGHGGNDAQNAMGIITAMLLAGGLISEFAVPLWVILASSLAISLGTLLGGWRVIDKMANRITRIRPYQGFAASTSAGGVLSLMNVFGVPVSTTHATTGAIMGVGATRGYSAVKWGVVREILIAWVLTIPASAVVAGLCYIVGYALIGGVF</sequence>
<dbReference type="InterPro" id="IPR001204">
    <property type="entry name" value="Phos_transporter"/>
</dbReference>
<dbReference type="PANTHER" id="PTHR11101">
    <property type="entry name" value="PHOSPHATE TRANSPORTER"/>
    <property type="match status" value="1"/>
</dbReference>
<evidence type="ECO:0000313" key="10">
    <source>
        <dbReference type="EMBL" id="SDK01882.1"/>
    </source>
</evidence>
<keyword evidence="7 9" id="KW-1133">Transmembrane helix</keyword>
<comment type="function">
    <text evidence="1">Potential transporter for phosphate.</text>
</comment>
<protein>
    <recommendedName>
        <fullName evidence="9">Phosphate transporter</fullName>
    </recommendedName>
</protein>
<evidence type="ECO:0000256" key="8">
    <source>
        <dbReference type="ARBA" id="ARBA00023136"/>
    </source>
</evidence>
<evidence type="ECO:0000256" key="7">
    <source>
        <dbReference type="ARBA" id="ARBA00022989"/>
    </source>
</evidence>
<organism evidence="10 11">
    <name type="scientific">Methanoculleus thermophilus</name>
    <dbReference type="NCBI Taxonomy" id="2200"/>
    <lineage>
        <taxon>Archaea</taxon>
        <taxon>Methanobacteriati</taxon>
        <taxon>Methanobacteriota</taxon>
        <taxon>Stenosarchaea group</taxon>
        <taxon>Methanomicrobia</taxon>
        <taxon>Methanomicrobiales</taxon>
        <taxon>Methanomicrobiaceae</taxon>
        <taxon>Methanoculleus</taxon>
    </lineage>
</organism>
<evidence type="ECO:0000256" key="9">
    <source>
        <dbReference type="RuleBase" id="RU363058"/>
    </source>
</evidence>
<evidence type="ECO:0000256" key="1">
    <source>
        <dbReference type="ARBA" id="ARBA00001981"/>
    </source>
</evidence>
<proteinExistence type="inferred from homology"/>
<feature type="transmembrane region" description="Helical" evidence="9">
    <location>
        <begin position="77"/>
        <end position="98"/>
    </location>
</feature>
<evidence type="ECO:0000256" key="6">
    <source>
        <dbReference type="ARBA" id="ARBA00022692"/>
    </source>
</evidence>
<keyword evidence="5 9" id="KW-0592">Phosphate transport</keyword>
<dbReference type="PANTHER" id="PTHR11101:SF80">
    <property type="entry name" value="PHOSPHATE TRANSPORTER"/>
    <property type="match status" value="1"/>
</dbReference>
<feature type="transmembrane region" description="Helical" evidence="9">
    <location>
        <begin position="43"/>
        <end position="65"/>
    </location>
</feature>
<dbReference type="Proteomes" id="UP000326500">
    <property type="component" value="Unassembled WGS sequence"/>
</dbReference>
<evidence type="ECO:0000256" key="4">
    <source>
        <dbReference type="ARBA" id="ARBA00022448"/>
    </source>
</evidence>
<accession>A0A1G8YGB4</accession>
<dbReference type="OrthoDB" id="101311at2157"/>
<evidence type="ECO:0000256" key="2">
    <source>
        <dbReference type="ARBA" id="ARBA00004141"/>
    </source>
</evidence>
<keyword evidence="6 9" id="KW-0812">Transmembrane</keyword>
<dbReference type="RefSeq" id="WP_066954399.1">
    <property type="nucleotide sequence ID" value="NZ_BCNX01000003.1"/>
</dbReference>
<feature type="transmembrane region" description="Helical" evidence="9">
    <location>
        <begin position="104"/>
        <end position="128"/>
    </location>
</feature>
<feature type="transmembrane region" description="Helical" evidence="9">
    <location>
        <begin position="364"/>
        <end position="389"/>
    </location>
</feature>
<keyword evidence="11" id="KW-1185">Reference proteome</keyword>
<feature type="transmembrane region" description="Helical" evidence="9">
    <location>
        <begin position="192"/>
        <end position="223"/>
    </location>
</feature>
<feature type="transmembrane region" description="Helical" evidence="9">
    <location>
        <begin position="135"/>
        <end position="155"/>
    </location>
</feature>
<keyword evidence="4 9" id="KW-0813">Transport</keyword>
<dbReference type="AlphaFoldDB" id="A0A1G8YGB4"/>
<evidence type="ECO:0000313" key="11">
    <source>
        <dbReference type="Proteomes" id="UP000326500"/>
    </source>
</evidence>
<evidence type="ECO:0000256" key="3">
    <source>
        <dbReference type="ARBA" id="ARBA00009916"/>
    </source>
</evidence>
<feature type="transmembrane region" description="Helical" evidence="9">
    <location>
        <begin position="271"/>
        <end position="291"/>
    </location>
</feature>
<comment type="similarity">
    <text evidence="3 9">Belongs to the inorganic phosphate transporter (PiT) (TC 2.A.20) family.</text>
</comment>
<keyword evidence="8 9" id="KW-0472">Membrane</keyword>
<dbReference type="EMBL" id="FNFT01000003">
    <property type="protein sequence ID" value="SDK01882.1"/>
    <property type="molecule type" value="Genomic_DNA"/>
</dbReference>
<name>A0A1G8YGB4_9EURY</name>
<reference evidence="10 11" key="1">
    <citation type="submission" date="2016-10" db="EMBL/GenBank/DDBJ databases">
        <authorList>
            <person name="Varghese N."/>
            <person name="Submissions S."/>
        </authorList>
    </citation>
    <scope>NUCLEOTIDE SEQUENCE [LARGE SCALE GENOMIC DNA]</scope>
    <source>
        <strain evidence="10 11">DSM 2373</strain>
    </source>
</reference>